<dbReference type="PANTHER" id="PTHR24117">
    <property type="entry name" value="AGAP007537-PB"/>
    <property type="match status" value="1"/>
</dbReference>
<dbReference type="Gene3D" id="1.25.40.20">
    <property type="entry name" value="Ankyrin repeat-containing domain"/>
    <property type="match status" value="1"/>
</dbReference>
<feature type="domain" description="BCL-6 corepressor non-ankyrin-repeat" evidence="10">
    <location>
        <begin position="1363"/>
        <end position="1585"/>
    </location>
</feature>
<dbReference type="OrthoDB" id="3666223at2759"/>
<evidence type="ECO:0000313" key="12">
    <source>
        <dbReference type="EMBL" id="GCC28866.1"/>
    </source>
</evidence>
<dbReference type="GO" id="GO:0003714">
    <property type="term" value="F:transcription corepressor activity"/>
    <property type="evidence" value="ECO:0007669"/>
    <property type="project" value="TreeGrafter"/>
</dbReference>
<dbReference type="Pfam" id="PF15808">
    <property type="entry name" value="BCOR"/>
    <property type="match status" value="1"/>
</dbReference>
<dbReference type="Gene3D" id="3.10.260.40">
    <property type="entry name" value="BCL-6 corepressor, PCGF1 binding domain"/>
    <property type="match status" value="1"/>
</dbReference>
<feature type="compositionally biased region" description="Basic and acidic residues" evidence="9">
    <location>
        <begin position="1397"/>
        <end position="1449"/>
    </location>
</feature>
<evidence type="ECO:0000313" key="13">
    <source>
        <dbReference type="Proteomes" id="UP000287033"/>
    </source>
</evidence>
<feature type="compositionally biased region" description="Polar residues" evidence="9">
    <location>
        <begin position="587"/>
        <end position="597"/>
    </location>
</feature>
<evidence type="ECO:0000256" key="9">
    <source>
        <dbReference type="SAM" id="MobiDB-lite"/>
    </source>
</evidence>
<dbReference type="InterPro" id="IPR047144">
    <property type="entry name" value="BCOR-like"/>
</dbReference>
<feature type="region of interest" description="Disordered" evidence="9">
    <location>
        <begin position="660"/>
        <end position="758"/>
    </location>
</feature>
<dbReference type="InterPro" id="IPR002110">
    <property type="entry name" value="Ankyrin_rpt"/>
</dbReference>
<dbReference type="FunFam" id="1.25.40.20:FF:000032">
    <property type="entry name" value="BCL-6 corepressor isoform X1"/>
    <property type="match status" value="1"/>
</dbReference>
<dbReference type="GO" id="GO:0005634">
    <property type="term" value="C:nucleus"/>
    <property type="evidence" value="ECO:0007669"/>
    <property type="project" value="UniProtKB-SubCell"/>
</dbReference>
<feature type="region of interest" description="Disordered" evidence="9">
    <location>
        <begin position="1321"/>
        <end position="1351"/>
    </location>
</feature>
<dbReference type="InterPro" id="IPR031628">
    <property type="entry name" value="BCOR"/>
</dbReference>
<feature type="compositionally biased region" description="Basic residues" evidence="9">
    <location>
        <begin position="1528"/>
        <end position="1537"/>
    </location>
</feature>
<dbReference type="Pfam" id="PF12796">
    <property type="entry name" value="Ank_2"/>
    <property type="match status" value="1"/>
</dbReference>
<reference evidence="12 13" key="1">
    <citation type="journal article" date="2018" name="Nat. Ecol. Evol.">
        <title>Shark genomes provide insights into elasmobranch evolution and the origin of vertebrates.</title>
        <authorList>
            <person name="Hara Y"/>
            <person name="Yamaguchi K"/>
            <person name="Onimaru K"/>
            <person name="Kadota M"/>
            <person name="Koyanagi M"/>
            <person name="Keeley SD"/>
            <person name="Tatsumi K"/>
            <person name="Tanaka K"/>
            <person name="Motone F"/>
            <person name="Kageyama Y"/>
            <person name="Nozu R"/>
            <person name="Adachi N"/>
            <person name="Nishimura O"/>
            <person name="Nakagawa R"/>
            <person name="Tanegashima C"/>
            <person name="Kiyatake I"/>
            <person name="Matsumoto R"/>
            <person name="Murakumo K"/>
            <person name="Nishida K"/>
            <person name="Terakita A"/>
            <person name="Kuratani S"/>
            <person name="Sato K"/>
            <person name="Hyodo S Kuraku.S."/>
        </authorList>
    </citation>
    <scope>NUCLEOTIDE SEQUENCE [LARGE SCALE GENOMIC DNA]</scope>
</reference>
<accession>A0A401SEM6</accession>
<dbReference type="OMA" id="CTEEKHP"/>
<keyword evidence="8" id="KW-0040">ANK repeat</keyword>
<feature type="region of interest" description="Disordered" evidence="9">
    <location>
        <begin position="418"/>
        <end position="478"/>
    </location>
</feature>
<feature type="compositionally biased region" description="Basic residues" evidence="9">
    <location>
        <begin position="1486"/>
        <end position="1499"/>
    </location>
</feature>
<protein>
    <submittedName>
        <fullName evidence="12">Uncharacterized protein</fullName>
    </submittedName>
</protein>
<keyword evidence="5" id="KW-0832">Ubl conjugation</keyword>
<feature type="compositionally biased region" description="Polar residues" evidence="9">
    <location>
        <begin position="1382"/>
        <end position="1394"/>
    </location>
</feature>
<dbReference type="PROSITE" id="PS50297">
    <property type="entry name" value="ANK_REP_REGION"/>
    <property type="match status" value="2"/>
</dbReference>
<comment type="subcellular location">
    <subcellularLocation>
        <location evidence="1">Nucleus</location>
    </subcellularLocation>
</comment>
<dbReference type="SMART" id="SM00248">
    <property type="entry name" value="ANK"/>
    <property type="match status" value="3"/>
</dbReference>
<feature type="compositionally biased region" description="Basic and acidic residues" evidence="9">
    <location>
        <begin position="855"/>
        <end position="885"/>
    </location>
</feature>
<keyword evidence="3" id="KW-0597">Phosphoprotein</keyword>
<keyword evidence="4" id="KW-0677">Repeat</keyword>
<dbReference type="PANTHER" id="PTHR24117:SF8">
    <property type="entry name" value="BCL-6 COREPRESSOR"/>
    <property type="match status" value="1"/>
</dbReference>
<gene>
    <name evidence="12" type="ORF">chiPu_0007300</name>
</gene>
<evidence type="ECO:0000256" key="4">
    <source>
        <dbReference type="ARBA" id="ARBA00022737"/>
    </source>
</evidence>
<feature type="compositionally biased region" description="Basic and acidic residues" evidence="9">
    <location>
        <begin position="1133"/>
        <end position="1156"/>
    </location>
</feature>
<feature type="region of interest" description="Disordered" evidence="9">
    <location>
        <begin position="1382"/>
        <end position="1589"/>
    </location>
</feature>
<dbReference type="STRING" id="137246.A0A401SEM6"/>
<dbReference type="InterPro" id="IPR036770">
    <property type="entry name" value="Ankyrin_rpt-contain_sf"/>
</dbReference>
<name>A0A401SEM6_CHIPU</name>
<comment type="similarity">
    <text evidence="7">Belongs to the BCOR family.</text>
</comment>
<sequence>MRTVKRSTPCFRPVSEKHRAILLTRRGEKQLLRTVSAGVRDCFYVTENETSLLPLAWRFLKKNPETARGCSKKTRSAPEQESGEILPRAWNQNKIAEKGGINQKDAMLSATPLYGNLHSWMSTDRVRMCGINEDGRKVSVSDGETQKSIKRFGIRDDNHMTHNLGVVDATSVRQIDRLRAASGIMQEELRNHNGIMYPTARGLRNEKEQEAAVAMTSLGFMTDRMPDLNYKSHPPETLENGSGCTKPHESFSTLYKSPPGLQNAAGARSEPLGLEGSAAGKQTPVNGTGPSYLRLPWVSPYMESPAPGMYPFVESPSKYSMNMYKTCLIPSQNSYGLPQHISYSPVCSHSDRFLYIPPPHYGLPHIPSSLPSPLRITPAATSPIMSSMVHCPDKCLSGIMTGNPRLQVDPQILTHQISSGKKTRIAANEKANTSSIPADPASLLQSPKPSARLHLSSSQIGESSSEFQKHLARLSGPSPSMALPHGYLSLSSEFASPARSTNSKNSKPTESGDSLQQTVTHSRSSQPEQKATKSPLQQETQTPTKDCSEKPLDLSSKVGCSETSSDQVSKTESADKVVPVSAAGKWRNNSSLSSKETFPSRESHSEVSAISIHNELTIERPAIINKLHSTWAIPGTSSPGDHQTSSILVSNKTLERIIPHQRSSSCPRIGSSNGSVNHIPGPVSGLGRPASASPSPNVSTEWGHSEKAHRNNSSNKTSVIHQTGQSSPVPSQQTTKGTKGGCQDFASHSTESGHSSGSIFLTPNETFLSPPLPYPNRYFTYSTPEGISIGHLPLPDKGLVFPHPALLPNGNLYAGNLAPKHRLSYTSLPTCRGEYTVFHNTQNLINPVISSLTSQEEKRSEGAQRRSRSHDRLRCNEEPINRGKPTEISQKSNATQLHVSTGPEVSCSNPKNHGKMFAKDYKDKPLIVEHNDQWGKVEAKASKKSILPEGSNKQYFMKEIDEQTVDSVEAIAKQDSVQKDKDVLKAVEFCSSSQGQCLPNQNLNKDFISDCQSKESTTVQLITDLSDGGRIIDSVPTSMGNINTNKEFGAEAEQFLAQLNHSDTKDRTDDLDIAAAKFMKPKKSNLTKRIANSAGYVGDKFKCVTTELYADSSQLSREQRALQRAMMRFSELEMKQRDDKVSEESLEDNKLSDTDCRNLTGKKEKKSKGDSEEENISVENFEAFRKKQKNGFRDFIPLFLKVQTQNQSDDLDGNEKYLDGLVERYKNGEYWTDQTNTESSTNQKESASNEEFEKTLRTYHHNDANYSSELSFEKNAQYCKERLQDKQDEISAHEVQSEMKGFHENCIGQAVEPDTFKTKRKRRSSITVDEWTEKEMNDESTDNSEDSHSSEVTNLKVCIELTGLHPRKQRHLHHLRALWEQQVSPDRSTPSRTGRLSKKELAGAKEPEFMAKETEVKDRVDERNTRKGSEAKSSRIGSEETFTRNDIEKGLSTPPASPRKRTISSSTTSNSWHVQRKTSTPVSRSSNKRQKNKESRKRGVLCSGEEEDHLLSPVLPKYSNTEREKPSGKRQCKTKHLMRQDKRRSSLTADDSTDVESSEEKQTSVSRNSRKRPAPTTDTDSTPKKTCEQKSAERLLQIPLFLPCSQTLTAQAVSTPQETTPSRPMPPEARRLIVNKNAGETLLQRAARLGYEEVVLYCLENKVCDVNHRDNAGYCALHEACARGWLSIVCHLLEHGADVNCSAQDGTRPIHDAVENDHLEVVRLLLSYSADPTLATYSGRTILKMAHSEVMEMFLAEYFADLQGRSNDDPGLYWDFYGSSVCESIEESGFDVLANPPGPSDEEEEYDDVLEFEFSDTPLLPCYNIQVSLSQGPRNWLLLTDVIRRLKVSARIFRSSFPHIENATISEAEFYRQASLSQLFTYPENFETHDIDNKETLELVEFTSELQELLGSSVTYLYSDNEVETYN</sequence>
<evidence type="ECO:0000256" key="7">
    <source>
        <dbReference type="ARBA" id="ARBA00034703"/>
    </source>
</evidence>
<dbReference type="SUPFAM" id="SSF48403">
    <property type="entry name" value="Ankyrin repeat"/>
    <property type="match status" value="1"/>
</dbReference>
<dbReference type="PROSITE" id="PS50088">
    <property type="entry name" value="ANK_REPEAT"/>
    <property type="match status" value="2"/>
</dbReference>
<dbReference type="InterPro" id="IPR032365">
    <property type="entry name" value="PUFD"/>
</dbReference>
<organism evidence="12 13">
    <name type="scientific">Chiloscyllium punctatum</name>
    <name type="common">Brownbanded bambooshark</name>
    <name type="synonym">Hemiscyllium punctatum</name>
    <dbReference type="NCBI Taxonomy" id="137246"/>
    <lineage>
        <taxon>Eukaryota</taxon>
        <taxon>Metazoa</taxon>
        <taxon>Chordata</taxon>
        <taxon>Craniata</taxon>
        <taxon>Vertebrata</taxon>
        <taxon>Chondrichthyes</taxon>
        <taxon>Elasmobranchii</taxon>
        <taxon>Galeomorphii</taxon>
        <taxon>Galeoidea</taxon>
        <taxon>Orectolobiformes</taxon>
        <taxon>Hemiscylliidae</taxon>
        <taxon>Chiloscyllium</taxon>
    </lineage>
</organism>
<feature type="compositionally biased region" description="Low complexity" evidence="9">
    <location>
        <begin position="747"/>
        <end position="758"/>
    </location>
</feature>
<keyword evidence="6" id="KW-0539">Nucleus</keyword>
<dbReference type="EMBL" id="BEZZ01000223">
    <property type="protein sequence ID" value="GCC28866.1"/>
    <property type="molecule type" value="Genomic_DNA"/>
</dbReference>
<feature type="compositionally biased region" description="Polar residues" evidence="9">
    <location>
        <begin position="887"/>
        <end position="899"/>
    </location>
</feature>
<evidence type="ECO:0000259" key="10">
    <source>
        <dbReference type="Pfam" id="PF15808"/>
    </source>
</evidence>
<feature type="compositionally biased region" description="Polar residues" evidence="9">
    <location>
        <begin position="692"/>
        <end position="702"/>
    </location>
</feature>
<feature type="region of interest" description="Disordered" evidence="9">
    <location>
        <begin position="1133"/>
        <end position="1175"/>
    </location>
</feature>
<evidence type="ECO:0000256" key="2">
    <source>
        <dbReference type="ARBA" id="ARBA00022499"/>
    </source>
</evidence>
<feature type="compositionally biased region" description="Polar residues" evidence="9">
    <location>
        <begin position="661"/>
        <end position="676"/>
    </location>
</feature>
<feature type="repeat" description="ANK" evidence="8">
    <location>
        <begin position="1705"/>
        <end position="1737"/>
    </location>
</feature>
<feature type="region of interest" description="Disordered" evidence="9">
    <location>
        <begin position="260"/>
        <end position="289"/>
    </location>
</feature>
<keyword evidence="2" id="KW-1017">Isopeptide bond</keyword>
<feature type="compositionally biased region" description="Polar residues" evidence="9">
    <location>
        <begin position="711"/>
        <end position="737"/>
    </location>
</feature>
<feature type="compositionally biased region" description="Polar residues" evidence="9">
    <location>
        <begin position="1463"/>
        <end position="1485"/>
    </location>
</feature>
<dbReference type="Pfam" id="PF16553">
    <property type="entry name" value="PUFD"/>
    <property type="match status" value="1"/>
</dbReference>
<feature type="region of interest" description="Disordered" evidence="9">
    <location>
        <begin position="494"/>
        <end position="607"/>
    </location>
</feature>
<dbReference type="InterPro" id="IPR038227">
    <property type="entry name" value="PUFD_som_sf"/>
</dbReference>
<evidence type="ECO:0000259" key="11">
    <source>
        <dbReference type="Pfam" id="PF16553"/>
    </source>
</evidence>
<comment type="caution">
    <text evidence="12">The sequence shown here is derived from an EMBL/GenBank/DDBJ whole genome shotgun (WGS) entry which is preliminary data.</text>
</comment>
<evidence type="ECO:0000256" key="3">
    <source>
        <dbReference type="ARBA" id="ARBA00022553"/>
    </source>
</evidence>
<dbReference type="Pfam" id="PF00023">
    <property type="entry name" value="Ank"/>
    <property type="match status" value="1"/>
</dbReference>
<feature type="domain" description="BCL-6 corepressor PCGF1 binding" evidence="11">
    <location>
        <begin position="1807"/>
        <end position="1917"/>
    </location>
</feature>
<feature type="compositionally biased region" description="Polar residues" evidence="9">
    <location>
        <begin position="561"/>
        <end position="571"/>
    </location>
</feature>
<evidence type="ECO:0000256" key="1">
    <source>
        <dbReference type="ARBA" id="ARBA00004123"/>
    </source>
</evidence>
<evidence type="ECO:0000256" key="8">
    <source>
        <dbReference type="PROSITE-ProRule" id="PRU00023"/>
    </source>
</evidence>
<evidence type="ECO:0000256" key="6">
    <source>
        <dbReference type="ARBA" id="ARBA00023242"/>
    </source>
</evidence>
<evidence type="ECO:0000256" key="5">
    <source>
        <dbReference type="ARBA" id="ARBA00022843"/>
    </source>
</evidence>
<proteinExistence type="inferred from homology"/>
<feature type="compositionally biased region" description="Low complexity" evidence="9">
    <location>
        <begin position="456"/>
        <end position="465"/>
    </location>
</feature>
<feature type="repeat" description="ANK" evidence="8">
    <location>
        <begin position="1672"/>
        <end position="1704"/>
    </location>
</feature>
<dbReference type="Proteomes" id="UP000287033">
    <property type="component" value="Unassembled WGS sequence"/>
</dbReference>
<feature type="region of interest" description="Disordered" evidence="9">
    <location>
        <begin position="852"/>
        <end position="911"/>
    </location>
</feature>
<feature type="compositionally biased region" description="Polar residues" evidence="9">
    <location>
        <begin position="494"/>
        <end position="545"/>
    </location>
</feature>
<keyword evidence="13" id="KW-1185">Reference proteome</keyword>
<dbReference type="GO" id="GO:0000122">
    <property type="term" value="P:negative regulation of transcription by RNA polymerase II"/>
    <property type="evidence" value="ECO:0007669"/>
    <property type="project" value="TreeGrafter"/>
</dbReference>